<dbReference type="AlphaFoldDB" id="A0A5N1K5Q5"/>
<keyword evidence="2" id="KW-1185">Reference proteome</keyword>
<accession>A0A5N1K5Q5</accession>
<evidence type="ECO:0000313" key="1">
    <source>
        <dbReference type="EMBL" id="KAA9369544.1"/>
    </source>
</evidence>
<gene>
    <name evidence="1" type="ORF">F3W84_05240</name>
</gene>
<protein>
    <submittedName>
        <fullName evidence="1">Uncharacterized protein</fullName>
    </submittedName>
</protein>
<dbReference type="Proteomes" id="UP000327108">
    <property type="component" value="Unassembled WGS sequence"/>
</dbReference>
<comment type="caution">
    <text evidence="1">The sequence shown here is derived from an EMBL/GenBank/DDBJ whole genome shotgun (WGS) entry which is preliminary data.</text>
</comment>
<proteinExistence type="predicted"/>
<sequence>MSLDLAQQVLKRPHCFARFLGDGLAFASIDATICQSCKNSLRNVHRFRHDAVRIHCRQRRVITVNHSIGCN</sequence>
<evidence type="ECO:0000313" key="2">
    <source>
        <dbReference type="Proteomes" id="UP000327108"/>
    </source>
</evidence>
<reference evidence="1 2" key="1">
    <citation type="submission" date="2019-09" db="EMBL/GenBank/DDBJ databases">
        <title>Biological control of the noxious weed angled onion (Allium triquetrum) thwarted by endophytic bacteria in Victoria, Australia.</title>
        <authorList>
            <person name="Tehranchian P."/>
            <person name="Adair R.J."/>
            <person name="Van T.H."/>
            <person name="Morrison P.D."/>
            <person name="Williams H."/>
            <person name="Lawrie A.C."/>
        </authorList>
    </citation>
    <scope>NUCLEOTIDE SEQUENCE [LARGE SCALE GENOMIC DNA]</scope>
    <source>
        <strain evidence="1 2">RPTAtOch1</strain>
    </source>
</reference>
<name>A0A5N1K5Q5_9HYPH</name>
<dbReference type="EMBL" id="VYXQ01000004">
    <property type="protein sequence ID" value="KAA9369544.1"/>
    <property type="molecule type" value="Genomic_DNA"/>
</dbReference>
<organism evidence="1 2">
    <name type="scientific">Ochrobactrum quorumnocens</name>
    <dbReference type="NCBI Taxonomy" id="271865"/>
    <lineage>
        <taxon>Bacteria</taxon>
        <taxon>Pseudomonadati</taxon>
        <taxon>Pseudomonadota</taxon>
        <taxon>Alphaproteobacteria</taxon>
        <taxon>Hyphomicrobiales</taxon>
        <taxon>Brucellaceae</taxon>
        <taxon>Brucella/Ochrobactrum group</taxon>
        <taxon>Ochrobactrum</taxon>
    </lineage>
</organism>